<accession>A0ABV5FXV6</accession>
<protein>
    <submittedName>
        <fullName evidence="1">Uncharacterized protein</fullName>
    </submittedName>
</protein>
<gene>
    <name evidence="1" type="ORF">ACFFX0_09760</name>
</gene>
<name>A0ABV5FXV6_9MICC</name>
<organism evidence="1 2">
    <name type="scientific">Citricoccus parietis</name>
    <dbReference type="NCBI Taxonomy" id="592307"/>
    <lineage>
        <taxon>Bacteria</taxon>
        <taxon>Bacillati</taxon>
        <taxon>Actinomycetota</taxon>
        <taxon>Actinomycetes</taxon>
        <taxon>Micrococcales</taxon>
        <taxon>Micrococcaceae</taxon>
        <taxon>Citricoccus</taxon>
    </lineage>
</organism>
<evidence type="ECO:0000313" key="2">
    <source>
        <dbReference type="Proteomes" id="UP001589575"/>
    </source>
</evidence>
<evidence type="ECO:0000313" key="1">
    <source>
        <dbReference type="EMBL" id="MFB9071470.1"/>
    </source>
</evidence>
<sequence length="56" mass="6961">MRRPRESGQRRRRRRPREHGGYEECVVRQRRRWQREPPWSGQRCGRAGVMWSWAAL</sequence>
<proteinExistence type="predicted"/>
<keyword evidence="2" id="KW-1185">Reference proteome</keyword>
<comment type="caution">
    <text evidence="1">The sequence shown here is derived from an EMBL/GenBank/DDBJ whole genome shotgun (WGS) entry which is preliminary data.</text>
</comment>
<dbReference type="EMBL" id="JBHMFI010000001">
    <property type="protein sequence ID" value="MFB9071470.1"/>
    <property type="molecule type" value="Genomic_DNA"/>
</dbReference>
<reference evidence="1 2" key="1">
    <citation type="submission" date="2024-09" db="EMBL/GenBank/DDBJ databases">
        <authorList>
            <person name="Sun Q."/>
            <person name="Mori K."/>
        </authorList>
    </citation>
    <scope>NUCLEOTIDE SEQUENCE [LARGE SCALE GENOMIC DNA]</scope>
    <source>
        <strain evidence="1 2">CCM 7609</strain>
    </source>
</reference>
<dbReference type="Proteomes" id="UP001589575">
    <property type="component" value="Unassembled WGS sequence"/>
</dbReference>